<dbReference type="EMBL" id="UINC01188243">
    <property type="protein sequence ID" value="SVE01361.1"/>
    <property type="molecule type" value="Genomic_DNA"/>
</dbReference>
<dbReference type="AlphaFoldDB" id="A0A383A112"/>
<reference evidence="1" key="1">
    <citation type="submission" date="2018-05" db="EMBL/GenBank/DDBJ databases">
        <authorList>
            <person name="Lanie J.A."/>
            <person name="Ng W.-L."/>
            <person name="Kazmierczak K.M."/>
            <person name="Andrzejewski T.M."/>
            <person name="Davidsen T.M."/>
            <person name="Wayne K.J."/>
            <person name="Tettelin H."/>
            <person name="Glass J.I."/>
            <person name="Rusch D."/>
            <person name="Podicherti R."/>
            <person name="Tsui H.-C.T."/>
            <person name="Winkler M.E."/>
        </authorList>
    </citation>
    <scope>NUCLEOTIDE SEQUENCE</scope>
</reference>
<organism evidence="1">
    <name type="scientific">marine metagenome</name>
    <dbReference type="NCBI Taxonomy" id="408172"/>
    <lineage>
        <taxon>unclassified sequences</taxon>
        <taxon>metagenomes</taxon>
        <taxon>ecological metagenomes</taxon>
    </lineage>
</organism>
<accession>A0A383A112</accession>
<proteinExistence type="predicted"/>
<protein>
    <submittedName>
        <fullName evidence="1">Uncharacterized protein</fullName>
    </submittedName>
</protein>
<sequence>MSDYHNKIADQDYRTSDNCSIIIAPLNCFPCFYTYRVIHKLM</sequence>
<evidence type="ECO:0000313" key="1">
    <source>
        <dbReference type="EMBL" id="SVE01361.1"/>
    </source>
</evidence>
<name>A0A383A112_9ZZZZ</name>
<gene>
    <name evidence="1" type="ORF">METZ01_LOCUS454215</name>
</gene>